<comment type="caution">
    <text evidence="2">The sequence shown here is derived from an EMBL/GenBank/DDBJ whole genome shotgun (WGS) entry which is preliminary data.</text>
</comment>
<accession>A0AA39YAI6</accession>
<feature type="compositionally biased region" description="Acidic residues" evidence="1">
    <location>
        <begin position="110"/>
        <end position="122"/>
    </location>
</feature>
<organism evidence="2 3">
    <name type="scientific">Lasiodiplodia hormozganensis</name>
    <dbReference type="NCBI Taxonomy" id="869390"/>
    <lineage>
        <taxon>Eukaryota</taxon>
        <taxon>Fungi</taxon>
        <taxon>Dikarya</taxon>
        <taxon>Ascomycota</taxon>
        <taxon>Pezizomycotina</taxon>
        <taxon>Dothideomycetes</taxon>
        <taxon>Dothideomycetes incertae sedis</taxon>
        <taxon>Botryosphaeriales</taxon>
        <taxon>Botryosphaeriaceae</taxon>
        <taxon>Lasiodiplodia</taxon>
    </lineage>
</organism>
<evidence type="ECO:0000256" key="1">
    <source>
        <dbReference type="SAM" id="MobiDB-lite"/>
    </source>
</evidence>
<dbReference type="Proteomes" id="UP001175001">
    <property type="component" value="Unassembled WGS sequence"/>
</dbReference>
<feature type="compositionally biased region" description="Basic and acidic residues" evidence="1">
    <location>
        <begin position="701"/>
        <end position="711"/>
    </location>
</feature>
<feature type="compositionally biased region" description="Low complexity" evidence="1">
    <location>
        <begin position="73"/>
        <end position="94"/>
    </location>
</feature>
<sequence>MKRNGNITNFFKPFTEPSNVRALSEERRDRGSSFPSLSVLGLGNSDHTTRRTLADDDMGEMNNWSARGADPGSPLSSSFSSLPTTQPSQSSTASKRVMRDGVALVRTSDSEEEEDSDSELEDLSTILSKKRRAQDPPVESRPAMKPKEDKARSTYGLRSYFKRAPPKREFKSIVAPRDKSRHKLSELVAAKQKGLDAEARVLEAQKKAEAAEQAEEESKENSRLTKEGLSAALGDDEGAQRTFEALKRTEALETDQVWQFFAASGDQKAARSRSKFPVQSLSNEGWHKRLIEPSTRDAMFVSGIIKSRVYEETLPDEVVMWMINELCHNQKESLTDAYLDVLDSSAPQVRKLLDKQTVSGLFEKLGVRNEAITIECEPVPISPIEVSPHDPKTPIPYGTRPLLEFLRRAASNIQSATAEYVLEILIRLSFDDSVHQDGYIQTQCQEAITAMLRTLSVENECEPLRRVSQTLFKNFRNHGPKDDRLINHVLQAQLVQSLPFATQREATFQRRLALAFFLDSPKPLTLSLTAPGILPAVLQSLAHNPLFRFSRSTDYADVTAAFILLDTAIDSGFSDRAFTQTLRSVDRRTRDATARQLRDGARAAEDEFNFGIDALTATIRRIMGQIRGSGTDSVRMSEAKGTMERLVYRLESSVRTRETSSKDIFADSIGRSAGLLKSWVQAGGGSNGGGGIEEVNGNAPQKEEDGGIKSEPDDECADQVAAEVNQDVKVVYNDVGHDIKQEANGS</sequence>
<evidence type="ECO:0000313" key="2">
    <source>
        <dbReference type="EMBL" id="KAK0647505.1"/>
    </source>
</evidence>
<proteinExistence type="predicted"/>
<dbReference type="AlphaFoldDB" id="A0AA39YAI6"/>
<reference evidence="2" key="1">
    <citation type="submission" date="2023-06" db="EMBL/GenBank/DDBJ databases">
        <title>Multi-omics analyses reveal the molecular pathogenesis toolkit of Lasiodiplodia hormozganensis, a cross-kingdom pathogen.</title>
        <authorList>
            <person name="Felix C."/>
            <person name="Meneses R."/>
            <person name="Goncalves M.F.M."/>
            <person name="Tilleman L."/>
            <person name="Duarte A.S."/>
            <person name="Jorrin-Novo J.V."/>
            <person name="Van De Peer Y."/>
            <person name="Deforce D."/>
            <person name="Van Nieuwerburgh F."/>
            <person name="Esteves A.C."/>
            <person name="Alves A."/>
        </authorList>
    </citation>
    <scope>NUCLEOTIDE SEQUENCE</scope>
    <source>
        <strain evidence="2">CBS 339.90</strain>
    </source>
</reference>
<feature type="region of interest" description="Disordered" evidence="1">
    <location>
        <begin position="1"/>
        <end position="163"/>
    </location>
</feature>
<dbReference type="EMBL" id="JAUJDW010000048">
    <property type="protein sequence ID" value="KAK0647505.1"/>
    <property type="molecule type" value="Genomic_DNA"/>
</dbReference>
<feature type="region of interest" description="Disordered" evidence="1">
    <location>
        <begin position="206"/>
        <end position="225"/>
    </location>
</feature>
<keyword evidence="3" id="KW-1185">Reference proteome</keyword>
<feature type="region of interest" description="Disordered" evidence="1">
    <location>
        <begin position="686"/>
        <end position="715"/>
    </location>
</feature>
<gene>
    <name evidence="2" type="ORF">DIS24_g7679</name>
</gene>
<protein>
    <submittedName>
        <fullName evidence="2">Uncharacterized protein</fullName>
    </submittedName>
</protein>
<name>A0AA39YAI6_9PEZI</name>
<evidence type="ECO:0000313" key="3">
    <source>
        <dbReference type="Proteomes" id="UP001175001"/>
    </source>
</evidence>